<name>E7RRX8_9BACT</name>
<dbReference type="AlphaFoldDB" id="E7RRX8"/>
<proteinExistence type="predicted"/>
<feature type="compositionally biased region" description="Low complexity" evidence="1">
    <location>
        <begin position="105"/>
        <end position="118"/>
    </location>
</feature>
<dbReference type="STRING" id="28134.SAMN05444288_1232"/>
<reference evidence="2" key="1">
    <citation type="submission" date="2011-01" db="EMBL/GenBank/DDBJ databases">
        <authorList>
            <person name="Muzny D."/>
            <person name="Qin X."/>
            <person name="Buhay C."/>
            <person name="Dugan-Rocha S."/>
            <person name="Ding Y."/>
            <person name="Chen G."/>
            <person name="Hawes A."/>
            <person name="Holder M."/>
            <person name="Jhangiani S."/>
            <person name="Johnson A."/>
            <person name="Khan Z."/>
            <person name="Li Z."/>
            <person name="Liu W."/>
            <person name="Liu X."/>
            <person name="Perez L."/>
            <person name="Shen H."/>
            <person name="Wang Q."/>
            <person name="Watt J."/>
            <person name="Xi L."/>
            <person name="Xin Y."/>
            <person name="Zhou J."/>
            <person name="Deng J."/>
            <person name="Jiang H."/>
            <person name="Liu Y."/>
            <person name="Qu J."/>
            <person name="Song X.-Z."/>
            <person name="Zhang L."/>
            <person name="Villasana D."/>
            <person name="Johnson A."/>
            <person name="Liu J."/>
            <person name="Liyanage D."/>
            <person name="Lorensuhewa L."/>
            <person name="Robinson T."/>
            <person name="Song A."/>
            <person name="Song B.-B."/>
            <person name="Dinh H."/>
            <person name="Thornton R."/>
            <person name="Coyle M."/>
            <person name="Francisco L."/>
            <person name="Jackson L."/>
            <person name="Javaid M."/>
            <person name="Korchina V."/>
            <person name="Kovar C."/>
            <person name="Mata R."/>
            <person name="Mathew T."/>
            <person name="Ngo R."/>
            <person name="Nguyen L."/>
            <person name="Nguyen N."/>
            <person name="Okwuonu G."/>
            <person name="Ongeri F."/>
            <person name="Pham C."/>
            <person name="Simmons D."/>
            <person name="Wilczek-Boney K."/>
            <person name="Hale W."/>
            <person name="Jakkamsetti A."/>
            <person name="Pham P."/>
            <person name="Ruth R."/>
            <person name="San Lucas F."/>
            <person name="Warren J."/>
            <person name="Zhang J."/>
            <person name="Zhao Z."/>
            <person name="Zhou C."/>
            <person name="Zhu D."/>
            <person name="Lee S."/>
            <person name="Bess C."/>
            <person name="Blankenburg K."/>
            <person name="Forbes L."/>
            <person name="Fu Q."/>
            <person name="Gubbala S."/>
            <person name="Hirani K."/>
            <person name="Jayaseelan J.C."/>
            <person name="Lara F."/>
            <person name="Munidasa M."/>
            <person name="Palculict T."/>
            <person name="Patil S."/>
            <person name="Pu L.-L."/>
            <person name="Saada N."/>
            <person name="Tang L."/>
            <person name="Weissenberger G."/>
            <person name="Zhu Y."/>
            <person name="Hemphill L."/>
            <person name="Shang Y."/>
            <person name="Youmans B."/>
            <person name="Ayvaz T."/>
            <person name="Ross M."/>
            <person name="Santibanez J."/>
            <person name="Aqrawi P."/>
            <person name="Gross S."/>
            <person name="Joshi V."/>
            <person name="Fowler G."/>
            <person name="Nazareth L."/>
            <person name="Reid J."/>
            <person name="Worley K."/>
            <person name="Petrosino J."/>
            <person name="Highlander S."/>
            <person name="Gibbs R."/>
        </authorList>
    </citation>
    <scope>NUCLEOTIDE SEQUENCE [LARGE SCALE GENOMIC DNA]</scope>
    <source>
        <strain evidence="2">ATCC 33269</strain>
    </source>
</reference>
<feature type="region of interest" description="Disordered" evidence="1">
    <location>
        <begin position="96"/>
        <end position="118"/>
    </location>
</feature>
<accession>E7RRX8</accession>
<organism evidence="2 3">
    <name type="scientific">Hoylesella oralis ATCC 33269</name>
    <dbReference type="NCBI Taxonomy" id="873533"/>
    <lineage>
        <taxon>Bacteria</taxon>
        <taxon>Pseudomonadati</taxon>
        <taxon>Bacteroidota</taxon>
        <taxon>Bacteroidia</taxon>
        <taxon>Bacteroidales</taxon>
        <taxon>Prevotellaceae</taxon>
        <taxon>Hoylesella</taxon>
    </lineage>
</organism>
<evidence type="ECO:0000256" key="1">
    <source>
        <dbReference type="SAM" id="MobiDB-lite"/>
    </source>
</evidence>
<keyword evidence="3" id="KW-1185">Reference proteome</keyword>
<comment type="caution">
    <text evidence="2">The sequence shown here is derived from an EMBL/GenBank/DDBJ whole genome shotgun (WGS) entry which is preliminary data.</text>
</comment>
<dbReference type="RefSeq" id="WP_004370119.1">
    <property type="nucleotide sequence ID" value="NZ_GL833119.1"/>
</dbReference>
<sequence length="118" mass="13706">MNYDKEIIKVLCEAGSEGLSVQKVARHVFNACNSLFCILDFEEVHVYVTQYLLRNSKNRNSIIERTERRGMYRLNYNSQETMQLMLQFADHAIDDDENASRGQEDSSLPLFDSFSDNN</sequence>
<evidence type="ECO:0000313" key="2">
    <source>
        <dbReference type="EMBL" id="EFZ37016.1"/>
    </source>
</evidence>
<dbReference type="Proteomes" id="UP000005580">
    <property type="component" value="Unassembled WGS sequence"/>
</dbReference>
<gene>
    <name evidence="2" type="ORF">HMPREF0663_11929</name>
</gene>
<evidence type="ECO:0000313" key="3">
    <source>
        <dbReference type="Proteomes" id="UP000005580"/>
    </source>
</evidence>
<protein>
    <submittedName>
        <fullName evidence="2">Uncharacterized protein</fullName>
    </submittedName>
</protein>
<dbReference type="EMBL" id="AEPE02000005">
    <property type="protein sequence ID" value="EFZ37016.1"/>
    <property type="molecule type" value="Genomic_DNA"/>
</dbReference>
<dbReference type="HOGENOM" id="CLU_2194591_0_0_10"/>